<dbReference type="AlphaFoldDB" id="A0A0A9BCY5"/>
<reference evidence="1" key="2">
    <citation type="journal article" date="2015" name="Data Brief">
        <title>Shoot transcriptome of the giant reed, Arundo donax.</title>
        <authorList>
            <person name="Barrero R.A."/>
            <person name="Guerrero F.D."/>
            <person name="Moolhuijzen P."/>
            <person name="Goolsby J.A."/>
            <person name="Tidwell J."/>
            <person name="Bellgard S.E."/>
            <person name="Bellgard M.I."/>
        </authorList>
    </citation>
    <scope>NUCLEOTIDE SEQUENCE</scope>
    <source>
        <tissue evidence="1">Shoot tissue taken approximately 20 cm above the soil surface</tissue>
    </source>
</reference>
<reference evidence="1" key="1">
    <citation type="submission" date="2014-09" db="EMBL/GenBank/DDBJ databases">
        <authorList>
            <person name="Magalhaes I.L.F."/>
            <person name="Oliveira U."/>
            <person name="Santos F.R."/>
            <person name="Vidigal T.H.D.A."/>
            <person name="Brescovit A.D."/>
            <person name="Santos A.J."/>
        </authorList>
    </citation>
    <scope>NUCLEOTIDE SEQUENCE</scope>
    <source>
        <tissue evidence="1">Shoot tissue taken approximately 20 cm above the soil surface</tissue>
    </source>
</reference>
<evidence type="ECO:0000313" key="1">
    <source>
        <dbReference type="EMBL" id="JAD61849.1"/>
    </source>
</evidence>
<organism evidence="1">
    <name type="scientific">Arundo donax</name>
    <name type="common">Giant reed</name>
    <name type="synonym">Donax arundinaceus</name>
    <dbReference type="NCBI Taxonomy" id="35708"/>
    <lineage>
        <taxon>Eukaryota</taxon>
        <taxon>Viridiplantae</taxon>
        <taxon>Streptophyta</taxon>
        <taxon>Embryophyta</taxon>
        <taxon>Tracheophyta</taxon>
        <taxon>Spermatophyta</taxon>
        <taxon>Magnoliopsida</taxon>
        <taxon>Liliopsida</taxon>
        <taxon>Poales</taxon>
        <taxon>Poaceae</taxon>
        <taxon>PACMAD clade</taxon>
        <taxon>Arundinoideae</taxon>
        <taxon>Arundineae</taxon>
        <taxon>Arundo</taxon>
    </lineage>
</organism>
<name>A0A0A9BCY5_ARUDO</name>
<accession>A0A0A9BCY5</accession>
<dbReference type="EMBL" id="GBRH01236046">
    <property type="protein sequence ID" value="JAD61849.1"/>
    <property type="molecule type" value="Transcribed_RNA"/>
</dbReference>
<sequence>MRCRSCWRSPQLHSWARQSPGSGFTHM</sequence>
<proteinExistence type="predicted"/>
<protein>
    <submittedName>
        <fullName evidence="1">Uncharacterized protein</fullName>
    </submittedName>
</protein>